<organism evidence="4 5">
    <name type="scientific">Steroidobacter denitrificans</name>
    <dbReference type="NCBI Taxonomy" id="465721"/>
    <lineage>
        <taxon>Bacteria</taxon>
        <taxon>Pseudomonadati</taxon>
        <taxon>Pseudomonadota</taxon>
        <taxon>Gammaproteobacteria</taxon>
        <taxon>Steroidobacterales</taxon>
        <taxon>Steroidobacteraceae</taxon>
        <taxon>Steroidobacter</taxon>
    </lineage>
</organism>
<dbReference type="PRINTS" id="PR00081">
    <property type="entry name" value="GDHRDH"/>
</dbReference>
<keyword evidence="5" id="KW-1185">Reference proteome</keyword>
<dbReference type="Gene3D" id="3.40.50.720">
    <property type="entry name" value="NAD(P)-binding Rossmann-like Domain"/>
    <property type="match status" value="1"/>
</dbReference>
<accession>A0A127F7D8</accession>
<dbReference type="FunFam" id="3.40.50.720:FF:000084">
    <property type="entry name" value="Short-chain dehydrogenase reductase"/>
    <property type="match status" value="1"/>
</dbReference>
<comment type="similarity">
    <text evidence="1">Belongs to the short-chain dehydrogenases/reductases (SDR) family.</text>
</comment>
<dbReference type="GO" id="GO:0016616">
    <property type="term" value="F:oxidoreductase activity, acting on the CH-OH group of donors, NAD or NADP as acceptor"/>
    <property type="evidence" value="ECO:0007669"/>
    <property type="project" value="UniProtKB-ARBA"/>
</dbReference>
<dbReference type="NCBIfam" id="NF005559">
    <property type="entry name" value="PRK07231.1"/>
    <property type="match status" value="1"/>
</dbReference>
<name>A0A127F7D8_STEDE</name>
<dbReference type="Proteomes" id="UP000070250">
    <property type="component" value="Chromosome"/>
</dbReference>
<dbReference type="PRINTS" id="PR00080">
    <property type="entry name" value="SDRFAMILY"/>
</dbReference>
<sequence>MSIGLTGLENKIAIVTGAGRMRSIGRPIAVTLARAGCDVVLTGTGRAPERYPEDERAAGWQDIESVAEEIRGLGRRALAVVSDVSKPEAVEALLDRVTRELGGVDVLVNNAGATRGTDRVPVVDLSNEEWHRVLGTNLHGVFYMSKTCAQRMVAQGRGGSIINISSLATRLLAAETGAYAASKVAVNALSTVMAAELGPHGIRVNAICPGIIDTSRLDDVGRGEMWAGMLKAFVPLGRAGTGEDIANAVTFLCSDQGAWISGQSIYIDGGHNFTPRRPQ</sequence>
<dbReference type="InterPro" id="IPR002347">
    <property type="entry name" value="SDR_fam"/>
</dbReference>
<dbReference type="InterPro" id="IPR036291">
    <property type="entry name" value="NAD(P)-bd_dom_sf"/>
</dbReference>
<dbReference type="EMBL" id="CP011971">
    <property type="protein sequence ID" value="AMN45541.1"/>
    <property type="molecule type" value="Genomic_DNA"/>
</dbReference>
<dbReference type="CDD" id="cd05233">
    <property type="entry name" value="SDR_c"/>
    <property type="match status" value="1"/>
</dbReference>
<dbReference type="InterPro" id="IPR020904">
    <property type="entry name" value="Sc_DH/Rdtase_CS"/>
</dbReference>
<dbReference type="PROSITE" id="PS00061">
    <property type="entry name" value="ADH_SHORT"/>
    <property type="match status" value="1"/>
</dbReference>
<dbReference type="PANTHER" id="PTHR42760:SF133">
    <property type="entry name" value="3-OXOACYL-[ACYL-CARRIER-PROTEIN] REDUCTASE"/>
    <property type="match status" value="1"/>
</dbReference>
<reference evidence="4 5" key="1">
    <citation type="submission" date="2015-06" db="EMBL/GenBank/DDBJ databases">
        <title>A Comprehensive Approach to Explore the Metabolic and Phylogenetic Diversity of Bacterial Steroid Degradation in the Environment: Testosterone as an Example.</title>
        <authorList>
            <person name="Yang F.-C."/>
            <person name="Chen Y.-L."/>
            <person name="Yu C.-P."/>
            <person name="Tang S.-L."/>
            <person name="Wang P.-H."/>
            <person name="Ismail W."/>
            <person name="Wang C.-H."/>
            <person name="Yang C.-Y."/>
            <person name="Chiang Y.-R."/>
        </authorList>
    </citation>
    <scope>NUCLEOTIDE SEQUENCE [LARGE SCALE GENOMIC DNA]</scope>
    <source>
        <strain evidence="4 5">DSM 18526</strain>
    </source>
</reference>
<dbReference type="AlphaFoldDB" id="A0A127F7D8"/>
<evidence type="ECO:0000256" key="2">
    <source>
        <dbReference type="ARBA" id="ARBA00023002"/>
    </source>
</evidence>
<evidence type="ECO:0000256" key="1">
    <source>
        <dbReference type="ARBA" id="ARBA00006484"/>
    </source>
</evidence>
<dbReference type="PANTHER" id="PTHR42760">
    <property type="entry name" value="SHORT-CHAIN DEHYDROGENASES/REDUCTASES FAMILY MEMBER"/>
    <property type="match status" value="1"/>
</dbReference>
<dbReference type="RefSeq" id="WP_066917814.1">
    <property type="nucleotide sequence ID" value="NZ_CP011971.1"/>
</dbReference>
<keyword evidence="2" id="KW-0560">Oxidoreductase</keyword>
<protein>
    <submittedName>
        <fullName evidence="4">Short-chain dehydrogenase</fullName>
    </submittedName>
</protein>
<evidence type="ECO:0000313" key="5">
    <source>
        <dbReference type="Proteomes" id="UP000070250"/>
    </source>
</evidence>
<dbReference type="STRING" id="465721.ACG33_00170"/>
<dbReference type="InterPro" id="IPR057326">
    <property type="entry name" value="KR_dom"/>
</dbReference>
<dbReference type="Pfam" id="PF13561">
    <property type="entry name" value="adh_short_C2"/>
    <property type="match status" value="1"/>
</dbReference>
<dbReference type="OrthoDB" id="9787298at2"/>
<evidence type="ECO:0000259" key="3">
    <source>
        <dbReference type="SMART" id="SM00822"/>
    </source>
</evidence>
<feature type="domain" description="Ketoreductase" evidence="3">
    <location>
        <begin position="13"/>
        <end position="229"/>
    </location>
</feature>
<dbReference type="KEGG" id="sdf:ACG33_00170"/>
<proteinExistence type="inferred from homology"/>
<dbReference type="SMART" id="SM00822">
    <property type="entry name" value="PKS_KR"/>
    <property type="match status" value="1"/>
</dbReference>
<evidence type="ECO:0000313" key="4">
    <source>
        <dbReference type="EMBL" id="AMN45541.1"/>
    </source>
</evidence>
<dbReference type="SUPFAM" id="SSF51735">
    <property type="entry name" value="NAD(P)-binding Rossmann-fold domains"/>
    <property type="match status" value="1"/>
</dbReference>
<dbReference type="PATRIC" id="fig|465721.4.peg.39"/>
<gene>
    <name evidence="4" type="ORF">ACG33_00170</name>
</gene>